<evidence type="ECO:0000256" key="5">
    <source>
        <dbReference type="ARBA" id="ARBA00022833"/>
    </source>
</evidence>
<dbReference type="InterPro" id="IPR051059">
    <property type="entry name" value="VerF-like"/>
</dbReference>
<keyword evidence="6" id="KW-0539">Nucleus</keyword>
<dbReference type="Pfam" id="PF04082">
    <property type="entry name" value="Fungal_trans"/>
    <property type="match status" value="1"/>
</dbReference>
<feature type="compositionally biased region" description="Basic and acidic residues" evidence="8">
    <location>
        <begin position="11"/>
        <end position="31"/>
    </location>
</feature>
<name>A0AAN6P3N9_9PEZI</name>
<evidence type="ECO:0000256" key="4">
    <source>
        <dbReference type="ARBA" id="ARBA00022771"/>
    </source>
</evidence>
<evidence type="ECO:0000256" key="7">
    <source>
        <dbReference type="PROSITE-ProRule" id="PRU00042"/>
    </source>
</evidence>
<dbReference type="AlphaFoldDB" id="A0AAN6P3N9"/>
<feature type="compositionally biased region" description="Basic residues" evidence="8">
    <location>
        <begin position="1042"/>
        <end position="1051"/>
    </location>
</feature>
<dbReference type="EMBL" id="MU859081">
    <property type="protein sequence ID" value="KAK3955043.1"/>
    <property type="molecule type" value="Genomic_DNA"/>
</dbReference>
<evidence type="ECO:0000259" key="9">
    <source>
        <dbReference type="PROSITE" id="PS50157"/>
    </source>
</evidence>
<feature type="compositionally biased region" description="Pro residues" evidence="8">
    <location>
        <begin position="37"/>
        <end position="52"/>
    </location>
</feature>
<feature type="compositionally biased region" description="Polar residues" evidence="8">
    <location>
        <begin position="1052"/>
        <end position="1069"/>
    </location>
</feature>
<dbReference type="SMART" id="SM00355">
    <property type="entry name" value="ZnF_C2H2"/>
    <property type="match status" value="2"/>
</dbReference>
<keyword evidence="2" id="KW-0479">Metal-binding</keyword>
<dbReference type="GO" id="GO:0006351">
    <property type="term" value="P:DNA-templated transcription"/>
    <property type="evidence" value="ECO:0007669"/>
    <property type="project" value="InterPro"/>
</dbReference>
<feature type="compositionally biased region" description="Basic and acidic residues" evidence="8">
    <location>
        <begin position="232"/>
        <end position="241"/>
    </location>
</feature>
<reference evidence="10" key="1">
    <citation type="journal article" date="2023" name="Mol. Phylogenet. Evol.">
        <title>Genome-scale phylogeny and comparative genomics of the fungal order Sordariales.</title>
        <authorList>
            <person name="Hensen N."/>
            <person name="Bonometti L."/>
            <person name="Westerberg I."/>
            <person name="Brannstrom I.O."/>
            <person name="Guillou S."/>
            <person name="Cros-Aarteil S."/>
            <person name="Calhoun S."/>
            <person name="Haridas S."/>
            <person name="Kuo A."/>
            <person name="Mondo S."/>
            <person name="Pangilinan J."/>
            <person name="Riley R."/>
            <person name="LaButti K."/>
            <person name="Andreopoulos B."/>
            <person name="Lipzen A."/>
            <person name="Chen C."/>
            <person name="Yan M."/>
            <person name="Daum C."/>
            <person name="Ng V."/>
            <person name="Clum A."/>
            <person name="Steindorff A."/>
            <person name="Ohm R.A."/>
            <person name="Martin F."/>
            <person name="Silar P."/>
            <person name="Natvig D.O."/>
            <person name="Lalanne C."/>
            <person name="Gautier V."/>
            <person name="Ament-Velasquez S.L."/>
            <person name="Kruys A."/>
            <person name="Hutchinson M.I."/>
            <person name="Powell A.J."/>
            <person name="Barry K."/>
            <person name="Miller A.N."/>
            <person name="Grigoriev I.V."/>
            <person name="Debuchy R."/>
            <person name="Gladieux P."/>
            <person name="Hiltunen Thoren M."/>
            <person name="Johannesson H."/>
        </authorList>
    </citation>
    <scope>NUCLEOTIDE SEQUENCE</scope>
    <source>
        <strain evidence="10">CBS 626.80</strain>
    </source>
</reference>
<sequence length="1144" mass="126086">MASLKLIMDVNDDHTESRHINKKDVASDHPVNRGHPYGPPPHTQLPPLPPLPLTTLPPITLPRYDSSSGPSIQPQDISLAVAPSQTKNQGTSWGFKDVNPAASSIPPAVHTRSTMRRRSTASNDSADHMGYGFASSSMGSNYHQSNTPMRPMPSQPHTPELPTRLTPITGRVSRAKKGIPVHVCDICRPPKTFTRAEHLRRHQLGHGPPEYRCPYTNCDKAFHRPDLLARHQQRHEQEGDKVPQTIPSDGKRDHRDPPSSQIGFVPPRSDQIPSDGSSPGSSAPRAKALPNDAVPGMQSESGYAGAQDPYHYPPGLQYNPAVSSPAINWPPQPPRTLPLQPRVEVPITDVPISESWRHSPSTTTTSSYSTTPVSGTEIWTGPVMTPFPNLPQPFPPSSNAVGQIQPGNMFTRRSATSPSYNSGSQPRPYDHLIVPPRVGLGASSPRGSYHQHQRGGSFSSVRSSTPPLNTPSHTQTLASSATALRPRLDTRIQKDALLDSSYGMPDAPFPLEDIALFDAMRAGLEGSANPSYTNDGVGYVNGNLITLGLPIGNGCGFPGAIFSMSLMNPLHGAVAQYLEVYWERVHPVLPIVHRASFESAPEEVLRYAMAAVATQLLDNEKDRVKGTQMHDFAWREVKKILQWNIQVMQAIFLCEYFARFRGQSAVIRPSSLFEELYKRVLYHHPTTLDYTASPSDQHLSIYASWNNWVHAEARRRLLAACFFLDGHAAIYHQQPQAGQSSVDSELTRPPIPLMGSSLRLWGASLADSWAKILAEDPSAGVPVFVPSSETITPDFVSRQMSIDRMIILVTESLRFPCRQGLTASSASARKSSTSEVDPQLHYMNGQFSPPQQEPPCFQPDFLQSPRSRTRSSLEVETRLSSLFPGCPIANTYLALHHTPLHNLLAVSGDSWLFAKKVLPAAVFANHLRGLKAWAENHHHHSSGNINVPTDMADLSVVKATKYAARSIVQFLSPVSSDVSRHAPVEGAGTEDRSSLWGKDISDYWALYVCALIFWASGHKIRSISTIGSTITVATDVQQQQQQRHHSAKRQRTGNNRASSVSRHGSSAATDQHAMTWLRMLAADNITEEDVTRARGRRESMRVVSLVRRRLESDCIGDKNKLYVEAVGVLRRLEEDGERNDKPWF</sequence>
<dbReference type="Proteomes" id="UP001303222">
    <property type="component" value="Unassembled WGS sequence"/>
</dbReference>
<feature type="region of interest" description="Disordered" evidence="8">
    <location>
        <begin position="1036"/>
        <end position="1069"/>
    </location>
</feature>
<protein>
    <recommendedName>
        <fullName evidence="9">C2H2-type domain-containing protein</fullName>
    </recommendedName>
</protein>
<feature type="region of interest" description="Disordered" evidence="8">
    <location>
        <begin position="354"/>
        <end position="373"/>
    </location>
</feature>
<keyword evidence="11" id="KW-1185">Reference proteome</keyword>
<dbReference type="GO" id="GO:0000785">
    <property type="term" value="C:chromatin"/>
    <property type="evidence" value="ECO:0007669"/>
    <property type="project" value="TreeGrafter"/>
</dbReference>
<dbReference type="Gene3D" id="3.30.160.60">
    <property type="entry name" value="Classic Zinc Finger"/>
    <property type="match status" value="1"/>
</dbReference>
<feature type="compositionally biased region" description="Polar residues" evidence="8">
    <location>
        <begin position="454"/>
        <end position="482"/>
    </location>
</feature>
<gene>
    <name evidence="10" type="ORF">QBC32DRAFT_60692</name>
</gene>
<feature type="compositionally biased region" description="Low complexity" evidence="8">
    <location>
        <begin position="359"/>
        <end position="373"/>
    </location>
</feature>
<dbReference type="GO" id="GO:0005634">
    <property type="term" value="C:nucleus"/>
    <property type="evidence" value="ECO:0007669"/>
    <property type="project" value="UniProtKB-SubCell"/>
</dbReference>
<comment type="caution">
    <text evidence="10">The sequence shown here is derived from an EMBL/GenBank/DDBJ whole genome shotgun (WGS) entry which is preliminary data.</text>
</comment>
<dbReference type="PROSITE" id="PS00028">
    <property type="entry name" value="ZINC_FINGER_C2H2_1"/>
    <property type="match status" value="1"/>
</dbReference>
<dbReference type="PANTHER" id="PTHR40626:SF30">
    <property type="entry name" value="FINGER DOMAIN PROTEIN, PUTATIVE (AFU_ORTHOLOGUE AFUA_4G13600)-RELATED"/>
    <property type="match status" value="1"/>
</dbReference>
<dbReference type="GO" id="GO:0000978">
    <property type="term" value="F:RNA polymerase II cis-regulatory region sequence-specific DNA binding"/>
    <property type="evidence" value="ECO:0007669"/>
    <property type="project" value="InterPro"/>
</dbReference>
<dbReference type="PROSITE" id="PS50157">
    <property type="entry name" value="ZINC_FINGER_C2H2_2"/>
    <property type="match status" value="1"/>
</dbReference>
<proteinExistence type="predicted"/>
<evidence type="ECO:0000256" key="1">
    <source>
        <dbReference type="ARBA" id="ARBA00004123"/>
    </source>
</evidence>
<feature type="compositionally biased region" description="Polar residues" evidence="8">
    <location>
        <begin position="409"/>
        <end position="425"/>
    </location>
</feature>
<dbReference type="InterPro" id="IPR013087">
    <property type="entry name" value="Znf_C2H2_type"/>
</dbReference>
<feature type="compositionally biased region" description="Low complexity" evidence="8">
    <location>
        <begin position="53"/>
        <end position="62"/>
    </location>
</feature>
<feature type="region of interest" description="Disordered" evidence="8">
    <location>
        <begin position="409"/>
        <end position="485"/>
    </location>
</feature>
<dbReference type="SUPFAM" id="SSF57667">
    <property type="entry name" value="beta-beta-alpha zinc fingers"/>
    <property type="match status" value="1"/>
</dbReference>
<evidence type="ECO:0000256" key="2">
    <source>
        <dbReference type="ARBA" id="ARBA00022723"/>
    </source>
</evidence>
<feature type="domain" description="C2H2-type" evidence="9">
    <location>
        <begin position="211"/>
        <end position="240"/>
    </location>
</feature>
<dbReference type="GO" id="GO:0008270">
    <property type="term" value="F:zinc ion binding"/>
    <property type="evidence" value="ECO:0007669"/>
    <property type="project" value="UniProtKB-KW"/>
</dbReference>
<feature type="compositionally biased region" description="Polar residues" evidence="8">
    <location>
        <begin position="83"/>
        <end position="92"/>
    </location>
</feature>
<dbReference type="CDD" id="cd12148">
    <property type="entry name" value="fungal_TF_MHR"/>
    <property type="match status" value="1"/>
</dbReference>
<keyword evidence="4 7" id="KW-0863">Zinc-finger</keyword>
<feature type="compositionally biased region" description="Polar residues" evidence="8">
    <location>
        <begin position="65"/>
        <end position="76"/>
    </location>
</feature>
<evidence type="ECO:0000256" key="3">
    <source>
        <dbReference type="ARBA" id="ARBA00022737"/>
    </source>
</evidence>
<evidence type="ECO:0000256" key="8">
    <source>
        <dbReference type="SAM" id="MobiDB-lite"/>
    </source>
</evidence>
<dbReference type="InterPro" id="IPR036236">
    <property type="entry name" value="Znf_C2H2_sf"/>
</dbReference>
<dbReference type="Pfam" id="PF00096">
    <property type="entry name" value="zf-C2H2"/>
    <property type="match status" value="1"/>
</dbReference>
<feature type="region of interest" description="Disordered" evidence="8">
    <location>
        <begin position="1"/>
        <end position="164"/>
    </location>
</feature>
<evidence type="ECO:0000313" key="11">
    <source>
        <dbReference type="Proteomes" id="UP001303222"/>
    </source>
</evidence>
<accession>A0AAN6P3N9</accession>
<feature type="compositionally biased region" description="Polar residues" evidence="8">
    <location>
        <begin position="134"/>
        <end position="148"/>
    </location>
</feature>
<feature type="region of interest" description="Disordered" evidence="8">
    <location>
        <begin position="232"/>
        <end position="317"/>
    </location>
</feature>
<keyword evidence="3" id="KW-0677">Repeat</keyword>
<dbReference type="PANTHER" id="PTHR40626">
    <property type="entry name" value="MIP31509P"/>
    <property type="match status" value="1"/>
</dbReference>
<comment type="subcellular location">
    <subcellularLocation>
        <location evidence="1">Nucleus</location>
    </subcellularLocation>
</comment>
<dbReference type="GO" id="GO:0000981">
    <property type="term" value="F:DNA-binding transcription factor activity, RNA polymerase II-specific"/>
    <property type="evidence" value="ECO:0007669"/>
    <property type="project" value="InterPro"/>
</dbReference>
<evidence type="ECO:0000313" key="10">
    <source>
        <dbReference type="EMBL" id="KAK3955043.1"/>
    </source>
</evidence>
<reference evidence="10" key="2">
    <citation type="submission" date="2023-06" db="EMBL/GenBank/DDBJ databases">
        <authorList>
            <consortium name="Lawrence Berkeley National Laboratory"/>
            <person name="Mondo S.J."/>
            <person name="Hensen N."/>
            <person name="Bonometti L."/>
            <person name="Westerberg I."/>
            <person name="Brannstrom I.O."/>
            <person name="Guillou S."/>
            <person name="Cros-Aarteil S."/>
            <person name="Calhoun S."/>
            <person name="Haridas S."/>
            <person name="Kuo A."/>
            <person name="Pangilinan J."/>
            <person name="Riley R."/>
            <person name="Labutti K."/>
            <person name="Andreopoulos B."/>
            <person name="Lipzen A."/>
            <person name="Chen C."/>
            <person name="Yanf M."/>
            <person name="Daum C."/>
            <person name="Ng V."/>
            <person name="Clum A."/>
            <person name="Steindorff A."/>
            <person name="Ohm R."/>
            <person name="Martin F."/>
            <person name="Silar P."/>
            <person name="Natvig D."/>
            <person name="Lalanne C."/>
            <person name="Gautier V."/>
            <person name="Ament-Velasquez S.L."/>
            <person name="Kruys A."/>
            <person name="Hutchinson M.I."/>
            <person name="Powell A.J."/>
            <person name="Barry K."/>
            <person name="Miller A.N."/>
            <person name="Grigoriev I.V."/>
            <person name="Debuchy R."/>
            <person name="Gladieux P."/>
            <person name="Thoren M.H."/>
            <person name="Johannesson H."/>
        </authorList>
    </citation>
    <scope>NUCLEOTIDE SEQUENCE</scope>
    <source>
        <strain evidence="10">CBS 626.80</strain>
    </source>
</reference>
<keyword evidence="5" id="KW-0862">Zinc</keyword>
<evidence type="ECO:0000256" key="6">
    <source>
        <dbReference type="ARBA" id="ARBA00023242"/>
    </source>
</evidence>
<dbReference type="InterPro" id="IPR007219">
    <property type="entry name" value="XnlR_reg_dom"/>
</dbReference>
<feature type="compositionally biased region" description="Low complexity" evidence="8">
    <location>
        <begin position="269"/>
        <end position="282"/>
    </location>
</feature>
<organism evidence="10 11">
    <name type="scientific">Pseudoneurospora amorphoporcata</name>
    <dbReference type="NCBI Taxonomy" id="241081"/>
    <lineage>
        <taxon>Eukaryota</taxon>
        <taxon>Fungi</taxon>
        <taxon>Dikarya</taxon>
        <taxon>Ascomycota</taxon>
        <taxon>Pezizomycotina</taxon>
        <taxon>Sordariomycetes</taxon>
        <taxon>Sordariomycetidae</taxon>
        <taxon>Sordariales</taxon>
        <taxon>Sordariaceae</taxon>
        <taxon>Pseudoneurospora</taxon>
    </lineage>
</organism>